<dbReference type="PANTHER" id="PTHR23292:SF6">
    <property type="entry name" value="FI16602P1-RELATED"/>
    <property type="match status" value="1"/>
</dbReference>
<accession>A0A9D4EFI1</accession>
<keyword evidence="8" id="KW-1133">Transmembrane helix</keyword>
<reference evidence="10" key="2">
    <citation type="submission" date="2020-11" db="EMBL/GenBank/DDBJ databases">
        <authorList>
            <person name="McCartney M.A."/>
            <person name="Auch B."/>
            <person name="Kono T."/>
            <person name="Mallez S."/>
            <person name="Becker A."/>
            <person name="Gohl D.M."/>
            <person name="Silverstein K.A.T."/>
            <person name="Koren S."/>
            <person name="Bechman K.B."/>
            <person name="Herman A."/>
            <person name="Abrahante J.E."/>
            <person name="Garbe J."/>
        </authorList>
    </citation>
    <scope>NUCLEOTIDE SEQUENCE</scope>
    <source>
        <strain evidence="10">Duluth1</strain>
        <tissue evidence="10">Whole animal</tissue>
    </source>
</reference>
<dbReference type="Proteomes" id="UP000828390">
    <property type="component" value="Unassembled WGS sequence"/>
</dbReference>
<name>A0A9D4EFI1_DREPO</name>
<evidence type="ECO:0000256" key="2">
    <source>
        <dbReference type="ARBA" id="ARBA00004481"/>
    </source>
</evidence>
<keyword evidence="11" id="KW-1185">Reference proteome</keyword>
<evidence type="ECO:0000256" key="1">
    <source>
        <dbReference type="ARBA" id="ARBA00004414"/>
    </source>
</evidence>
<dbReference type="InterPro" id="IPR006629">
    <property type="entry name" value="LITAF"/>
</dbReference>
<sequence>MSVFYGKYDTNYMMADPPPYSELRDERCPISPGKSKQQTIYVQGPPIIIQIFRDTPVRIQCQYCQAEVFTATHHENGAVTWLACLGIMLVLPLGCCLIPFFIDGTKDVVHTCPNCYQEVGKWSRL</sequence>
<evidence type="ECO:0000256" key="3">
    <source>
        <dbReference type="ARBA" id="ARBA00004630"/>
    </source>
</evidence>
<organism evidence="10 11">
    <name type="scientific">Dreissena polymorpha</name>
    <name type="common">Zebra mussel</name>
    <name type="synonym">Mytilus polymorpha</name>
    <dbReference type="NCBI Taxonomy" id="45954"/>
    <lineage>
        <taxon>Eukaryota</taxon>
        <taxon>Metazoa</taxon>
        <taxon>Spiralia</taxon>
        <taxon>Lophotrochozoa</taxon>
        <taxon>Mollusca</taxon>
        <taxon>Bivalvia</taxon>
        <taxon>Autobranchia</taxon>
        <taxon>Heteroconchia</taxon>
        <taxon>Euheterodonta</taxon>
        <taxon>Imparidentia</taxon>
        <taxon>Neoheterodontei</taxon>
        <taxon>Myida</taxon>
        <taxon>Dreissenoidea</taxon>
        <taxon>Dreissenidae</taxon>
        <taxon>Dreissena</taxon>
    </lineage>
</organism>
<protein>
    <recommendedName>
        <fullName evidence="9">LITAF domain-containing protein</fullName>
    </recommendedName>
</protein>
<evidence type="ECO:0000256" key="5">
    <source>
        <dbReference type="ARBA" id="ARBA00022723"/>
    </source>
</evidence>
<keyword evidence="8" id="KW-0812">Transmembrane</keyword>
<keyword evidence="6" id="KW-0862">Zinc</keyword>
<dbReference type="GO" id="GO:0031902">
    <property type="term" value="C:late endosome membrane"/>
    <property type="evidence" value="ECO:0007669"/>
    <property type="project" value="UniProtKB-SubCell"/>
</dbReference>
<reference evidence="10" key="1">
    <citation type="journal article" date="2019" name="bioRxiv">
        <title>The Genome of the Zebra Mussel, Dreissena polymorpha: A Resource for Invasive Species Research.</title>
        <authorList>
            <person name="McCartney M.A."/>
            <person name="Auch B."/>
            <person name="Kono T."/>
            <person name="Mallez S."/>
            <person name="Zhang Y."/>
            <person name="Obille A."/>
            <person name="Becker A."/>
            <person name="Abrahante J.E."/>
            <person name="Garbe J."/>
            <person name="Badalamenti J.P."/>
            <person name="Herman A."/>
            <person name="Mangelson H."/>
            <person name="Liachko I."/>
            <person name="Sullivan S."/>
            <person name="Sone E.D."/>
            <person name="Koren S."/>
            <person name="Silverstein K.A.T."/>
            <person name="Beckman K.B."/>
            <person name="Gohl D.M."/>
        </authorList>
    </citation>
    <scope>NUCLEOTIDE SEQUENCE</scope>
    <source>
        <strain evidence="10">Duluth1</strain>
        <tissue evidence="10">Whole animal</tissue>
    </source>
</reference>
<dbReference type="Pfam" id="PF10601">
    <property type="entry name" value="zf-LITAF-like"/>
    <property type="match status" value="1"/>
</dbReference>
<dbReference type="AlphaFoldDB" id="A0A9D4EFI1"/>
<comment type="caution">
    <text evidence="10">The sequence shown here is derived from an EMBL/GenBank/DDBJ whole genome shotgun (WGS) entry which is preliminary data.</text>
</comment>
<proteinExistence type="inferred from homology"/>
<evidence type="ECO:0000313" key="10">
    <source>
        <dbReference type="EMBL" id="KAH3778555.1"/>
    </source>
</evidence>
<dbReference type="PROSITE" id="PS51837">
    <property type="entry name" value="LITAF"/>
    <property type="match status" value="1"/>
</dbReference>
<dbReference type="PANTHER" id="PTHR23292">
    <property type="entry name" value="LIPOPOLYSACCHARIDE-INDUCED TUMOR NECROSIS FACTOR-ALPHA FACTOR"/>
    <property type="match status" value="1"/>
</dbReference>
<dbReference type="GO" id="GO:0005765">
    <property type="term" value="C:lysosomal membrane"/>
    <property type="evidence" value="ECO:0007669"/>
    <property type="project" value="UniProtKB-SubCell"/>
</dbReference>
<dbReference type="SMART" id="SM00714">
    <property type="entry name" value="LITAF"/>
    <property type="match status" value="1"/>
</dbReference>
<keyword evidence="5" id="KW-0479">Metal-binding</keyword>
<feature type="domain" description="LITAF" evidence="9">
    <location>
        <begin position="37"/>
        <end position="124"/>
    </location>
</feature>
<feature type="transmembrane region" description="Helical" evidence="8">
    <location>
        <begin position="78"/>
        <end position="102"/>
    </location>
</feature>
<comment type="similarity">
    <text evidence="4">Belongs to the CDIP1/LITAF family.</text>
</comment>
<evidence type="ECO:0000313" key="11">
    <source>
        <dbReference type="Proteomes" id="UP000828390"/>
    </source>
</evidence>
<evidence type="ECO:0000256" key="4">
    <source>
        <dbReference type="ARBA" id="ARBA00005975"/>
    </source>
</evidence>
<dbReference type="InterPro" id="IPR037519">
    <property type="entry name" value="LITAF_fam"/>
</dbReference>
<gene>
    <name evidence="10" type="ORF">DPMN_180022</name>
</gene>
<keyword evidence="7 8" id="KW-0472">Membrane</keyword>
<dbReference type="GO" id="GO:0008270">
    <property type="term" value="F:zinc ion binding"/>
    <property type="evidence" value="ECO:0007669"/>
    <property type="project" value="TreeGrafter"/>
</dbReference>
<evidence type="ECO:0000256" key="6">
    <source>
        <dbReference type="ARBA" id="ARBA00022833"/>
    </source>
</evidence>
<evidence type="ECO:0000256" key="7">
    <source>
        <dbReference type="ARBA" id="ARBA00023136"/>
    </source>
</evidence>
<evidence type="ECO:0000256" key="8">
    <source>
        <dbReference type="SAM" id="Phobius"/>
    </source>
</evidence>
<dbReference type="EMBL" id="JAIWYP010000009">
    <property type="protein sequence ID" value="KAH3778555.1"/>
    <property type="molecule type" value="Genomic_DNA"/>
</dbReference>
<evidence type="ECO:0000259" key="9">
    <source>
        <dbReference type="PROSITE" id="PS51837"/>
    </source>
</evidence>
<comment type="subcellular location">
    <subcellularLocation>
        <location evidence="2">Endosome membrane</location>
        <topology evidence="2">Peripheral membrane protein</topology>
    </subcellularLocation>
    <subcellularLocation>
        <location evidence="1">Late endosome membrane</location>
    </subcellularLocation>
    <subcellularLocation>
        <location evidence="3">Lysosome membrane</location>
        <topology evidence="3">Peripheral membrane protein</topology>
        <orientation evidence="3">Cytoplasmic side</orientation>
    </subcellularLocation>
</comment>
<dbReference type="OrthoDB" id="5599753at2759"/>